<proteinExistence type="inferred from homology"/>
<evidence type="ECO:0000256" key="1">
    <source>
        <dbReference type="ARBA" id="ARBA00003487"/>
    </source>
</evidence>
<evidence type="ECO:0000313" key="8">
    <source>
        <dbReference type="EMBL" id="SFD61034.1"/>
    </source>
</evidence>
<dbReference type="Proteomes" id="UP000199474">
    <property type="component" value="Unassembled WGS sequence"/>
</dbReference>
<evidence type="ECO:0000256" key="2">
    <source>
        <dbReference type="ARBA" id="ARBA00005046"/>
    </source>
</evidence>
<evidence type="ECO:0000313" key="9">
    <source>
        <dbReference type="Proteomes" id="UP000199474"/>
    </source>
</evidence>
<dbReference type="GO" id="GO:0006777">
    <property type="term" value="P:Mo-molybdopterin cofactor biosynthetic process"/>
    <property type="evidence" value="ECO:0007669"/>
    <property type="project" value="UniProtKB-UniRule"/>
</dbReference>
<dbReference type="Gene3D" id="3.40.980.10">
    <property type="entry name" value="MoaB/Mog-like domain"/>
    <property type="match status" value="1"/>
</dbReference>
<sequence length="170" mass="18526">MTVQKHKQWKAPVNCMIITISDTRTSATDKSGQLMADLLEEAGHRVEARKIISDQKEVIQKEIENGCKDSNINAILTNGGTGIAYRDVTIETVKPMLTKEMSGFGEIFRMLSYQEDIGSSAILSRAIAGVIDHTPVFATPGSSGAVKLAMTKLIIPELVHTVNEAKKDLL</sequence>
<dbReference type="GO" id="GO:0016779">
    <property type="term" value="F:nucleotidyltransferase activity"/>
    <property type="evidence" value="ECO:0007669"/>
    <property type="project" value="UniProtKB-KW"/>
</dbReference>
<evidence type="ECO:0000256" key="6">
    <source>
        <dbReference type="PIRNR" id="PIRNR006443"/>
    </source>
</evidence>
<evidence type="ECO:0000256" key="4">
    <source>
        <dbReference type="ARBA" id="ARBA00015262"/>
    </source>
</evidence>
<keyword evidence="5 6" id="KW-0501">Molybdenum cofactor biosynthesis</keyword>
<evidence type="ECO:0000259" key="7">
    <source>
        <dbReference type="SMART" id="SM00852"/>
    </source>
</evidence>
<dbReference type="EMBL" id="FOMR01000002">
    <property type="protein sequence ID" value="SFD61034.1"/>
    <property type="molecule type" value="Genomic_DNA"/>
</dbReference>
<feature type="domain" description="MoaB/Mog" evidence="7">
    <location>
        <begin position="16"/>
        <end position="161"/>
    </location>
</feature>
<dbReference type="STRING" id="640948.SAMN05216238_102403"/>
<protein>
    <recommendedName>
        <fullName evidence="4 6">Molybdenum cofactor biosynthesis protein B</fullName>
    </recommendedName>
</protein>
<dbReference type="PIRSF" id="PIRSF006443">
    <property type="entry name" value="MoaB"/>
    <property type="match status" value="1"/>
</dbReference>
<accession>A0A1I1TR99</accession>
<dbReference type="InterPro" id="IPR012245">
    <property type="entry name" value="MoaB"/>
</dbReference>
<evidence type="ECO:0000256" key="5">
    <source>
        <dbReference type="ARBA" id="ARBA00023150"/>
    </source>
</evidence>
<keyword evidence="8" id="KW-0548">Nucleotidyltransferase</keyword>
<dbReference type="SMART" id="SM00852">
    <property type="entry name" value="MoCF_biosynth"/>
    <property type="match status" value="1"/>
</dbReference>
<dbReference type="InterPro" id="IPR001453">
    <property type="entry name" value="MoaB/Mog_dom"/>
</dbReference>
<dbReference type="PANTHER" id="PTHR43232:SF2">
    <property type="entry name" value="MOLYBDENUM COFACTOR BIOSYNTHESIS PROTEIN B"/>
    <property type="match status" value="1"/>
</dbReference>
<dbReference type="PANTHER" id="PTHR43232">
    <property type="entry name" value="MOLYBDENUM COFACTOR BIOSYNTHESIS PROTEIN B"/>
    <property type="match status" value="1"/>
</dbReference>
<name>A0A1I1TR99_9BACI</name>
<dbReference type="PROSITE" id="PS01078">
    <property type="entry name" value="MOCF_BIOSYNTHESIS_1"/>
    <property type="match status" value="1"/>
</dbReference>
<gene>
    <name evidence="8" type="ORF">SAMN05216238_102403</name>
</gene>
<keyword evidence="9" id="KW-1185">Reference proteome</keyword>
<dbReference type="InterPro" id="IPR008284">
    <property type="entry name" value="MoCF_biosynth_CS"/>
</dbReference>
<organism evidence="8 9">
    <name type="scientific">Lentibacillus persicus</name>
    <dbReference type="NCBI Taxonomy" id="640948"/>
    <lineage>
        <taxon>Bacteria</taxon>
        <taxon>Bacillati</taxon>
        <taxon>Bacillota</taxon>
        <taxon>Bacilli</taxon>
        <taxon>Bacillales</taxon>
        <taxon>Bacillaceae</taxon>
        <taxon>Lentibacillus</taxon>
    </lineage>
</organism>
<evidence type="ECO:0000256" key="3">
    <source>
        <dbReference type="ARBA" id="ARBA00006112"/>
    </source>
</evidence>
<comment type="similarity">
    <text evidence="3 6">Belongs to the MoaB/Mog family.</text>
</comment>
<dbReference type="GO" id="GO:0005829">
    <property type="term" value="C:cytosol"/>
    <property type="evidence" value="ECO:0007669"/>
    <property type="project" value="TreeGrafter"/>
</dbReference>
<dbReference type="NCBIfam" id="TIGR00177">
    <property type="entry name" value="molyb_syn"/>
    <property type="match status" value="1"/>
</dbReference>
<dbReference type="SUPFAM" id="SSF53218">
    <property type="entry name" value="Molybdenum cofactor biosynthesis proteins"/>
    <property type="match status" value="1"/>
</dbReference>
<dbReference type="Pfam" id="PF00994">
    <property type="entry name" value="MoCF_biosynth"/>
    <property type="match status" value="1"/>
</dbReference>
<dbReference type="RefSeq" id="WP_090081887.1">
    <property type="nucleotide sequence ID" value="NZ_FOMR01000002.1"/>
</dbReference>
<comment type="pathway">
    <text evidence="2 6">Cofactor biosynthesis; molybdopterin biosynthesis.</text>
</comment>
<dbReference type="UniPathway" id="UPA00344"/>
<dbReference type="FunFam" id="3.40.980.10:FF:000006">
    <property type="entry name" value="Molybdenum cofactor biosynthesis protein B"/>
    <property type="match status" value="1"/>
</dbReference>
<comment type="function">
    <text evidence="1 6">May be involved in the biosynthesis of molybdopterin.</text>
</comment>
<dbReference type="InterPro" id="IPR036425">
    <property type="entry name" value="MoaB/Mog-like_dom_sf"/>
</dbReference>
<dbReference type="CDD" id="cd00886">
    <property type="entry name" value="MogA_MoaB"/>
    <property type="match status" value="1"/>
</dbReference>
<dbReference type="AlphaFoldDB" id="A0A1I1TR99"/>
<dbReference type="OrthoDB" id="9784492at2"/>
<keyword evidence="8" id="KW-0808">Transferase</keyword>
<reference evidence="9" key="1">
    <citation type="submission" date="2016-10" db="EMBL/GenBank/DDBJ databases">
        <authorList>
            <person name="Varghese N."/>
            <person name="Submissions S."/>
        </authorList>
    </citation>
    <scope>NUCLEOTIDE SEQUENCE [LARGE SCALE GENOMIC DNA]</scope>
    <source>
        <strain evidence="9">DSM 22530</strain>
    </source>
</reference>